<feature type="transmembrane region" description="Helical" evidence="2">
    <location>
        <begin position="260"/>
        <end position="280"/>
    </location>
</feature>
<organism evidence="3 4">
    <name type="scientific">Bodo saltans</name>
    <name type="common">Flagellated protozoan</name>
    <dbReference type="NCBI Taxonomy" id="75058"/>
    <lineage>
        <taxon>Eukaryota</taxon>
        <taxon>Discoba</taxon>
        <taxon>Euglenozoa</taxon>
        <taxon>Kinetoplastea</taxon>
        <taxon>Metakinetoplastina</taxon>
        <taxon>Eubodonida</taxon>
        <taxon>Bodonidae</taxon>
        <taxon>Bodo</taxon>
    </lineage>
</organism>
<feature type="transmembrane region" description="Helical" evidence="2">
    <location>
        <begin position="292"/>
        <end position="312"/>
    </location>
</feature>
<sequence length="456" mass="46965">AEASHGRKCCQQATPSTVSSDPSSSLSASGNTPSRILSRTWWSLAASSSLSSARSTSLLTTATLTDSRWTRTKSVTQWDCSNLAPPTIGAALAAVNASLIDSVSSAINNSTSPFSIVGTTPNASYPARGSTPLIFLNSQSIERLTLIDGPSLAFNVSLQSNTFQLVYYYVGNVSTVQGASAVTAASMRSEDGMWHVAIVKPPAFGWVPSLPVLLDAELNLLVPLGCGDSGTMLSVVVTVPSPGIPRELAAKVRSGSRATLIASLLVTGAVSGSVLGRIVATDSIVLCDAAAAGMSGVVDFNLLICAASPDLVDARSAIVSNAVLVALVGLLLMLLAAIWCAVAGTTLLMSTADIFLLPSTLFPIMTSVMPSTAVATAFLVARVHTSTCVGVDAVLALIGILLVAPVPLAGFALLWGAAHDSLDQVYESETCRGVLPTGFQLLYDCEKTKCHGSTCN</sequence>
<reference evidence="4" key="1">
    <citation type="submission" date="2015-09" db="EMBL/GenBank/DDBJ databases">
        <authorList>
            <consortium name="Pathogen Informatics"/>
        </authorList>
    </citation>
    <scope>NUCLEOTIDE SEQUENCE [LARGE SCALE GENOMIC DNA]</scope>
    <source>
        <strain evidence="4">Lake Konstanz</strain>
    </source>
</reference>
<gene>
    <name evidence="3" type="ORF">BSAL_70670</name>
</gene>
<keyword evidence="4" id="KW-1185">Reference proteome</keyword>
<name>A0A0S4IZQ7_BODSA</name>
<feature type="non-terminal residue" evidence="3">
    <location>
        <position position="1"/>
    </location>
</feature>
<feature type="transmembrane region" description="Helical" evidence="2">
    <location>
        <begin position="361"/>
        <end position="381"/>
    </location>
</feature>
<dbReference type="Proteomes" id="UP000051952">
    <property type="component" value="Unassembled WGS sequence"/>
</dbReference>
<keyword evidence="2" id="KW-0472">Membrane</keyword>
<feature type="transmembrane region" description="Helical" evidence="2">
    <location>
        <begin position="393"/>
        <end position="418"/>
    </location>
</feature>
<feature type="compositionally biased region" description="Low complexity" evidence="1">
    <location>
        <begin position="16"/>
        <end position="29"/>
    </location>
</feature>
<protein>
    <submittedName>
        <fullName evidence="3">Transmembrane protein, putative</fullName>
    </submittedName>
</protein>
<evidence type="ECO:0000313" key="3">
    <source>
        <dbReference type="EMBL" id="CUG04910.1"/>
    </source>
</evidence>
<evidence type="ECO:0000256" key="1">
    <source>
        <dbReference type="SAM" id="MobiDB-lite"/>
    </source>
</evidence>
<feature type="transmembrane region" description="Helical" evidence="2">
    <location>
        <begin position="324"/>
        <end position="349"/>
    </location>
</feature>
<evidence type="ECO:0000256" key="2">
    <source>
        <dbReference type="SAM" id="Phobius"/>
    </source>
</evidence>
<keyword evidence="2 3" id="KW-0812">Transmembrane</keyword>
<feature type="region of interest" description="Disordered" evidence="1">
    <location>
        <begin position="1"/>
        <end position="33"/>
    </location>
</feature>
<dbReference type="EMBL" id="CYKH01000527">
    <property type="protein sequence ID" value="CUG04910.1"/>
    <property type="molecule type" value="Genomic_DNA"/>
</dbReference>
<dbReference type="VEuPathDB" id="TriTrypDB:BSAL_70670"/>
<keyword evidence="2" id="KW-1133">Transmembrane helix</keyword>
<accession>A0A0S4IZQ7</accession>
<evidence type="ECO:0000313" key="4">
    <source>
        <dbReference type="Proteomes" id="UP000051952"/>
    </source>
</evidence>
<dbReference type="AlphaFoldDB" id="A0A0S4IZQ7"/>
<proteinExistence type="predicted"/>